<evidence type="ECO:0000313" key="1">
    <source>
        <dbReference type="EMBL" id="QDH83473.1"/>
    </source>
</evidence>
<dbReference type="RefSeq" id="YP_009903654.1">
    <property type="nucleotide sequence ID" value="NC_049849.1"/>
</dbReference>
<sequence length="224" mass="25963">MEKADIGLIKYRQWLIPAGGKSYQKLVDLGFPITRIHEDSQELLSYALKKKGMTAKVTKFQKVLSKFQDEVCEWWMSRDPERRECRFEKKAWVFKTTKKSASVKGLKDAERLKSKLEDFLRRWGFIATATVSEAHGLVKVQCAIAFSEKPPVITVKDTPNEAPRKILQFGFTRFVSWTIHGKFHWRLETQTGTEWVFLKEGSCLVTEVCDPTEHLKSLMEVFNV</sequence>
<evidence type="ECO:0000313" key="2">
    <source>
        <dbReference type="Proteomes" id="UP000320799"/>
    </source>
</evidence>
<reference evidence="1 2" key="1">
    <citation type="submission" date="2019-06" db="EMBL/GenBank/DDBJ databases">
        <authorList>
            <person name="Kincaid V.D."/>
            <person name="Fuller A."/>
            <person name="Hodges K."/>
            <person name="Bansal M."/>
            <person name="Essig J."/>
            <person name="Johnson A."/>
        </authorList>
    </citation>
    <scope>NUCLEOTIDE SEQUENCE [LARGE SCALE GENOMIC DNA]</scope>
</reference>
<protein>
    <submittedName>
        <fullName evidence="1">Uncharacterized protein</fullName>
    </submittedName>
</protein>
<proteinExistence type="predicted"/>
<dbReference type="KEGG" id="vg:56135930"/>
<accession>A0A514CSM5</accession>
<keyword evidence="2" id="KW-1185">Reference proteome</keyword>
<dbReference type="GeneID" id="56135930"/>
<organism evidence="1 2">
    <name type="scientific">Achromobacter phage Motura</name>
    <dbReference type="NCBI Taxonomy" id="2591403"/>
    <lineage>
        <taxon>Viruses</taxon>
        <taxon>Duplodnaviria</taxon>
        <taxon>Heunggongvirae</taxon>
        <taxon>Uroviricota</taxon>
        <taxon>Caudoviricetes</taxon>
        <taxon>Moturavirus</taxon>
        <taxon>Moturavirus motura</taxon>
    </lineage>
</organism>
<dbReference type="Proteomes" id="UP000320799">
    <property type="component" value="Segment"/>
</dbReference>
<dbReference type="EMBL" id="MN094788">
    <property type="protein sequence ID" value="QDH83473.1"/>
    <property type="molecule type" value="Genomic_DNA"/>
</dbReference>
<name>A0A514CSM5_9CAUD</name>